<name>A0A371GV94_MUCPR</name>
<evidence type="ECO:0008006" key="3">
    <source>
        <dbReference type="Google" id="ProtNLM"/>
    </source>
</evidence>
<comment type="caution">
    <text evidence="1">The sequence shown here is derived from an EMBL/GenBank/DDBJ whole genome shotgun (WGS) entry which is preliminary data.</text>
</comment>
<dbReference type="AlphaFoldDB" id="A0A371GV94"/>
<dbReference type="PANTHER" id="PTHR33223">
    <property type="entry name" value="CCHC-TYPE DOMAIN-CONTAINING PROTEIN"/>
    <property type="match status" value="1"/>
</dbReference>
<proteinExistence type="predicted"/>
<protein>
    <recommendedName>
        <fullName evidence="3">Retrotransposon gag domain-containing protein</fullName>
    </recommendedName>
</protein>
<sequence>MLQGVPVDRRLVAKRRLSRRADKLLSDLTPQYLVIGGGAQQLLLVIATGNNPLFELDPMENNNNRTLKELATPDVLYQPWCIQYPHLEPAQTYELKSKLIHLLPKFHGLVGEDPHKHLKEFHVVCSTMRPQGISEDYIKMKAFPFSLDGVAKDWLYLQLWPYERRSVESSNIQGKHYMSIKKDLISCAPHVHTTKSANNCCYRSLMMDQNMIDAASREALMDKTPVATRHLISNMARGANTSRAVSEVNTFDNLRLENQLTKLTSLVRQLAVGQHQQVAQREDELENIESMGVLGGEHQFGRQLYPNRQFDNQQFWRQPYQLVSNHANYQQQGLRYQALAFCQQPQQLLPP</sequence>
<reference evidence="1" key="1">
    <citation type="submission" date="2018-05" db="EMBL/GenBank/DDBJ databases">
        <title>Draft genome of Mucuna pruriens seed.</title>
        <authorList>
            <person name="Nnadi N.E."/>
            <person name="Vos R."/>
            <person name="Hasami M.H."/>
            <person name="Devisetty U.K."/>
            <person name="Aguiy J.C."/>
        </authorList>
    </citation>
    <scope>NUCLEOTIDE SEQUENCE [LARGE SCALE GENOMIC DNA]</scope>
    <source>
        <strain evidence="1">JCA_2017</strain>
    </source>
</reference>
<gene>
    <name evidence="1" type="ORF">CR513_23144</name>
</gene>
<evidence type="ECO:0000313" key="1">
    <source>
        <dbReference type="EMBL" id="RDX94474.1"/>
    </source>
</evidence>
<dbReference type="PANTHER" id="PTHR33223:SF3">
    <property type="match status" value="1"/>
</dbReference>
<dbReference type="OrthoDB" id="1422241at2759"/>
<feature type="non-terminal residue" evidence="1">
    <location>
        <position position="1"/>
    </location>
</feature>
<keyword evidence="2" id="KW-1185">Reference proteome</keyword>
<dbReference type="Proteomes" id="UP000257109">
    <property type="component" value="Unassembled WGS sequence"/>
</dbReference>
<organism evidence="1 2">
    <name type="scientific">Mucuna pruriens</name>
    <name type="common">Velvet bean</name>
    <name type="synonym">Dolichos pruriens</name>
    <dbReference type="NCBI Taxonomy" id="157652"/>
    <lineage>
        <taxon>Eukaryota</taxon>
        <taxon>Viridiplantae</taxon>
        <taxon>Streptophyta</taxon>
        <taxon>Embryophyta</taxon>
        <taxon>Tracheophyta</taxon>
        <taxon>Spermatophyta</taxon>
        <taxon>Magnoliopsida</taxon>
        <taxon>eudicotyledons</taxon>
        <taxon>Gunneridae</taxon>
        <taxon>Pentapetalae</taxon>
        <taxon>rosids</taxon>
        <taxon>fabids</taxon>
        <taxon>Fabales</taxon>
        <taxon>Fabaceae</taxon>
        <taxon>Papilionoideae</taxon>
        <taxon>50 kb inversion clade</taxon>
        <taxon>NPAAA clade</taxon>
        <taxon>indigoferoid/millettioid clade</taxon>
        <taxon>Phaseoleae</taxon>
        <taxon>Mucuna</taxon>
    </lineage>
</organism>
<dbReference type="EMBL" id="QJKJ01004368">
    <property type="protein sequence ID" value="RDX94474.1"/>
    <property type="molecule type" value="Genomic_DNA"/>
</dbReference>
<accession>A0A371GV94</accession>
<evidence type="ECO:0000313" key="2">
    <source>
        <dbReference type="Proteomes" id="UP000257109"/>
    </source>
</evidence>